<keyword evidence="3" id="KW-0560">Oxidoreductase</keyword>
<dbReference type="InterPro" id="IPR002347">
    <property type="entry name" value="SDR_fam"/>
</dbReference>
<dbReference type="SUPFAM" id="SSF51735">
    <property type="entry name" value="NAD(P)-binding Rossmann-fold domains"/>
    <property type="match status" value="1"/>
</dbReference>
<dbReference type="EMBL" id="JAWWNJ010000019">
    <property type="protein sequence ID" value="KAK7035787.1"/>
    <property type="molecule type" value="Genomic_DNA"/>
</dbReference>
<evidence type="ECO:0000256" key="3">
    <source>
        <dbReference type="ARBA" id="ARBA00023002"/>
    </source>
</evidence>
<dbReference type="Proteomes" id="UP001362999">
    <property type="component" value="Unassembled WGS sequence"/>
</dbReference>
<evidence type="ECO:0000313" key="4">
    <source>
        <dbReference type="EMBL" id="KAK7035787.1"/>
    </source>
</evidence>
<comment type="caution">
    <text evidence="4">The sequence shown here is derived from an EMBL/GenBank/DDBJ whole genome shotgun (WGS) entry which is preliminary data.</text>
</comment>
<dbReference type="AlphaFoldDB" id="A0AAW0CBB9"/>
<comment type="similarity">
    <text evidence="1">Belongs to the short-chain dehydrogenases/reductases (SDR) family.</text>
</comment>
<dbReference type="InterPro" id="IPR036291">
    <property type="entry name" value="NAD(P)-bd_dom_sf"/>
</dbReference>
<keyword evidence="2" id="KW-0521">NADP</keyword>
<accession>A0AAW0CBB9</accession>
<dbReference type="Gene3D" id="3.40.50.720">
    <property type="entry name" value="NAD(P)-binding Rossmann-like Domain"/>
    <property type="match status" value="1"/>
</dbReference>
<gene>
    <name evidence="4" type="ORF">R3P38DRAFT_606168</name>
</gene>
<dbReference type="PRINTS" id="PR00081">
    <property type="entry name" value="GDHRDH"/>
</dbReference>
<sequence length="322" mass="34786">MVFDAFFKSSSAWTSNDIPDLKGRVAVVTGGNAGLGYTTVLELARHGAKVYMASRNATTAQTAIDSVKAAVPSAEVEFLAFDLTSLGGAKAAANQFLEKEERLDMLVLNAGVMAKPYELTADGIEVQACNGTGHFALTIPLLPVLRHTASLPDSHVRIVSLSSEGHRAAQNPNFSNLEGLNQRCSTAMHRYGNSKLSNILFTNELQRRLADTNIYCLSVHPGLVATNIYRGTHASYPWLAPFSFLEKYALSSPEQGARTQLYAATALEVEEKDLKAAYLVPYAKVGTPTTRAQDKDGKLAKEFWSLCETLVAQADPKAEGTK</sequence>
<evidence type="ECO:0000313" key="5">
    <source>
        <dbReference type="Proteomes" id="UP001362999"/>
    </source>
</evidence>
<dbReference type="Pfam" id="PF00106">
    <property type="entry name" value="adh_short"/>
    <property type="match status" value="1"/>
</dbReference>
<proteinExistence type="inferred from homology"/>
<reference evidence="4 5" key="1">
    <citation type="journal article" date="2024" name="J Genomics">
        <title>Draft genome sequencing and assembly of Favolaschia claudopus CIRM-BRFM 2984 isolated from oak limbs.</title>
        <authorList>
            <person name="Navarro D."/>
            <person name="Drula E."/>
            <person name="Chaduli D."/>
            <person name="Cazenave R."/>
            <person name="Ahrendt S."/>
            <person name="Wang J."/>
            <person name="Lipzen A."/>
            <person name="Daum C."/>
            <person name="Barry K."/>
            <person name="Grigoriev I.V."/>
            <person name="Favel A."/>
            <person name="Rosso M.N."/>
            <person name="Martin F."/>
        </authorList>
    </citation>
    <scope>NUCLEOTIDE SEQUENCE [LARGE SCALE GENOMIC DNA]</scope>
    <source>
        <strain evidence="4 5">CIRM-BRFM 2984</strain>
    </source>
</reference>
<name>A0AAW0CBB9_9AGAR</name>
<keyword evidence="5" id="KW-1185">Reference proteome</keyword>
<evidence type="ECO:0000256" key="2">
    <source>
        <dbReference type="ARBA" id="ARBA00022857"/>
    </source>
</evidence>
<organism evidence="4 5">
    <name type="scientific">Favolaschia claudopus</name>
    <dbReference type="NCBI Taxonomy" id="2862362"/>
    <lineage>
        <taxon>Eukaryota</taxon>
        <taxon>Fungi</taxon>
        <taxon>Dikarya</taxon>
        <taxon>Basidiomycota</taxon>
        <taxon>Agaricomycotina</taxon>
        <taxon>Agaricomycetes</taxon>
        <taxon>Agaricomycetidae</taxon>
        <taxon>Agaricales</taxon>
        <taxon>Marasmiineae</taxon>
        <taxon>Mycenaceae</taxon>
        <taxon>Favolaschia</taxon>
    </lineage>
</organism>
<protein>
    <recommendedName>
        <fullName evidence="6">NAD(P)-binding protein</fullName>
    </recommendedName>
</protein>
<evidence type="ECO:0000256" key="1">
    <source>
        <dbReference type="ARBA" id="ARBA00006484"/>
    </source>
</evidence>
<dbReference type="PANTHER" id="PTHR24320:SF282">
    <property type="entry name" value="WW DOMAIN-CONTAINING OXIDOREDUCTASE"/>
    <property type="match status" value="1"/>
</dbReference>
<evidence type="ECO:0008006" key="6">
    <source>
        <dbReference type="Google" id="ProtNLM"/>
    </source>
</evidence>
<dbReference type="GO" id="GO:0016491">
    <property type="term" value="F:oxidoreductase activity"/>
    <property type="evidence" value="ECO:0007669"/>
    <property type="project" value="UniProtKB-KW"/>
</dbReference>
<dbReference type="PANTHER" id="PTHR24320">
    <property type="entry name" value="RETINOL DEHYDROGENASE"/>
    <property type="match status" value="1"/>
</dbReference>